<accession>A0ABN4N1J3</accession>
<dbReference type="PANTHER" id="PTHR33254">
    <property type="entry name" value="4-HYDROXY-4-METHYL-2-OXOGLUTARATE ALDOLASE 3-RELATED"/>
    <property type="match status" value="1"/>
</dbReference>
<dbReference type="Proteomes" id="UP000076104">
    <property type="component" value="Chromosome"/>
</dbReference>
<dbReference type="RefSeq" id="WP_062844478.1">
    <property type="nucleotide sequence ID" value="NZ_CP014945.1"/>
</dbReference>
<organism evidence="5 6">
    <name type="scientific">Psychrobacter alimentarius</name>
    <dbReference type="NCBI Taxonomy" id="261164"/>
    <lineage>
        <taxon>Bacteria</taxon>
        <taxon>Pseudomonadati</taxon>
        <taxon>Pseudomonadota</taxon>
        <taxon>Gammaproteobacteria</taxon>
        <taxon>Moraxellales</taxon>
        <taxon>Moraxellaceae</taxon>
        <taxon>Psychrobacter</taxon>
    </lineage>
</organism>
<dbReference type="Pfam" id="PF03737">
    <property type="entry name" value="RraA-like"/>
    <property type="match status" value="1"/>
</dbReference>
<dbReference type="GeneID" id="33060372"/>
<proteinExistence type="predicted"/>
<name>A0ABN4N1J3_9GAMM</name>
<keyword evidence="6" id="KW-1185">Reference proteome</keyword>
<evidence type="ECO:0000313" key="5">
    <source>
        <dbReference type="EMBL" id="AMT96834.1"/>
    </source>
</evidence>
<dbReference type="Gene3D" id="3.50.30.40">
    <property type="entry name" value="Ribonuclease E inhibitor RraA/RraA-like"/>
    <property type="match status" value="1"/>
</dbReference>
<dbReference type="PANTHER" id="PTHR33254:SF4">
    <property type="entry name" value="4-HYDROXY-4-METHYL-2-OXOGLUTARATE ALDOLASE 3-RELATED"/>
    <property type="match status" value="1"/>
</dbReference>
<evidence type="ECO:0000256" key="4">
    <source>
        <dbReference type="ARBA" id="ARBA00030169"/>
    </source>
</evidence>
<comment type="cofactor">
    <cofactor evidence="1">
        <name>a divalent metal cation</name>
        <dbReference type="ChEBI" id="CHEBI:60240"/>
    </cofactor>
</comment>
<dbReference type="InterPro" id="IPR036704">
    <property type="entry name" value="RraA/RraA-like_sf"/>
</dbReference>
<evidence type="ECO:0000256" key="3">
    <source>
        <dbReference type="ARBA" id="ARBA00029596"/>
    </source>
</evidence>
<evidence type="ECO:0000256" key="1">
    <source>
        <dbReference type="ARBA" id="ARBA00001968"/>
    </source>
</evidence>
<evidence type="ECO:0000256" key="2">
    <source>
        <dbReference type="ARBA" id="ARBA00016549"/>
    </source>
</evidence>
<protein>
    <recommendedName>
        <fullName evidence="2">Putative 4-hydroxy-4-methyl-2-oxoglutarate aldolase</fullName>
    </recommendedName>
    <alternativeName>
        <fullName evidence="3">Regulator of ribonuclease activity homolog</fullName>
    </alternativeName>
    <alternativeName>
        <fullName evidence="4">RraA-like protein</fullName>
    </alternativeName>
</protein>
<dbReference type="EMBL" id="CP014945">
    <property type="protein sequence ID" value="AMT96834.1"/>
    <property type="molecule type" value="Genomic_DNA"/>
</dbReference>
<reference evidence="5 6" key="1">
    <citation type="submission" date="2016-03" db="EMBL/GenBank/DDBJ databases">
        <title>Genome sequencing of Psychrobacter alimentarius PAMC 27889.</title>
        <authorList>
            <person name="Lee J."/>
            <person name="Kim O.-S."/>
        </authorList>
    </citation>
    <scope>NUCLEOTIDE SEQUENCE [LARGE SCALE GENOMIC DNA]</scope>
    <source>
        <strain evidence="5 6">PAMC 27889</strain>
    </source>
</reference>
<gene>
    <name evidence="5" type="ORF">A3K91_1228</name>
</gene>
<dbReference type="InterPro" id="IPR005493">
    <property type="entry name" value="RraA/RraA-like"/>
</dbReference>
<sequence length="213" mass="23654">MDNIDIETLVESYKDIATSTIGHLNERGYLPDIKALYPCTHTVVGKIVTVVLNSDNTEVINQALIQAQPNDVLCIDAQVLGNKACWGALRTCAAIYEKLAGVVVIGRATDSLQIQQLVFPVFAQGVSAVTTFKSNDTKGMLEADIRYRFGEQSTLIRSGDIAIMDNDGVFVLSPEVAQQLLPDCQDKHQQDETKFQLFFEAYQNNQLDHLFRK</sequence>
<dbReference type="CDD" id="cd16841">
    <property type="entry name" value="RraA_family"/>
    <property type="match status" value="1"/>
</dbReference>
<dbReference type="SUPFAM" id="SSF89562">
    <property type="entry name" value="RraA-like"/>
    <property type="match status" value="1"/>
</dbReference>
<evidence type="ECO:0000313" key="6">
    <source>
        <dbReference type="Proteomes" id="UP000076104"/>
    </source>
</evidence>